<reference evidence="1" key="1">
    <citation type="submission" date="2019-10" db="EMBL/GenBank/DDBJ databases">
        <authorList>
            <consortium name="DOE Joint Genome Institute"/>
            <person name="Kuo A."/>
            <person name="Miyauchi S."/>
            <person name="Kiss E."/>
            <person name="Drula E."/>
            <person name="Kohler A."/>
            <person name="Sanchez-Garcia M."/>
            <person name="Andreopoulos B."/>
            <person name="Barry K.W."/>
            <person name="Bonito G."/>
            <person name="Buee M."/>
            <person name="Carver A."/>
            <person name="Chen C."/>
            <person name="Cichocki N."/>
            <person name="Clum A."/>
            <person name="Culley D."/>
            <person name="Crous P.W."/>
            <person name="Fauchery L."/>
            <person name="Girlanda M."/>
            <person name="Hayes R."/>
            <person name="Keri Z."/>
            <person name="Labutti K."/>
            <person name="Lipzen A."/>
            <person name="Lombard V."/>
            <person name="Magnuson J."/>
            <person name="Maillard F."/>
            <person name="Morin E."/>
            <person name="Murat C."/>
            <person name="Nolan M."/>
            <person name="Ohm R."/>
            <person name="Pangilinan J."/>
            <person name="Pereira M."/>
            <person name="Perotto S."/>
            <person name="Peter M."/>
            <person name="Riley R."/>
            <person name="Sitrit Y."/>
            <person name="Stielow B."/>
            <person name="Szollosi G."/>
            <person name="Zifcakova L."/>
            <person name="Stursova M."/>
            <person name="Spatafora J.W."/>
            <person name="Tedersoo L."/>
            <person name="Vaario L.-M."/>
            <person name="Yamada A."/>
            <person name="Yan M."/>
            <person name="Wang P."/>
            <person name="Xu J."/>
            <person name="Bruns T."/>
            <person name="Baldrian P."/>
            <person name="Vilgalys R."/>
            <person name="Henrissat B."/>
            <person name="Grigoriev I.V."/>
            <person name="Hibbett D."/>
            <person name="Nagy L.G."/>
            <person name="Martin F.M."/>
        </authorList>
    </citation>
    <scope>NUCLEOTIDE SEQUENCE</scope>
    <source>
        <strain evidence="1">P2</strain>
    </source>
</reference>
<proteinExistence type="predicted"/>
<gene>
    <name evidence="1" type="ORF">BDM02DRAFT_3130194</name>
</gene>
<evidence type="ECO:0000313" key="2">
    <source>
        <dbReference type="Proteomes" id="UP000886501"/>
    </source>
</evidence>
<reference evidence="1" key="2">
    <citation type="journal article" date="2020" name="Nat. Commun.">
        <title>Large-scale genome sequencing of mycorrhizal fungi provides insights into the early evolution of symbiotic traits.</title>
        <authorList>
            <person name="Miyauchi S."/>
            <person name="Kiss E."/>
            <person name="Kuo A."/>
            <person name="Drula E."/>
            <person name="Kohler A."/>
            <person name="Sanchez-Garcia M."/>
            <person name="Morin E."/>
            <person name="Andreopoulos B."/>
            <person name="Barry K.W."/>
            <person name="Bonito G."/>
            <person name="Buee M."/>
            <person name="Carver A."/>
            <person name="Chen C."/>
            <person name="Cichocki N."/>
            <person name="Clum A."/>
            <person name="Culley D."/>
            <person name="Crous P.W."/>
            <person name="Fauchery L."/>
            <person name="Girlanda M."/>
            <person name="Hayes R.D."/>
            <person name="Keri Z."/>
            <person name="LaButti K."/>
            <person name="Lipzen A."/>
            <person name="Lombard V."/>
            <person name="Magnuson J."/>
            <person name="Maillard F."/>
            <person name="Murat C."/>
            <person name="Nolan M."/>
            <person name="Ohm R.A."/>
            <person name="Pangilinan J."/>
            <person name="Pereira M.F."/>
            <person name="Perotto S."/>
            <person name="Peter M."/>
            <person name="Pfister S."/>
            <person name="Riley R."/>
            <person name="Sitrit Y."/>
            <person name="Stielow J.B."/>
            <person name="Szollosi G."/>
            <person name="Zifcakova L."/>
            <person name="Stursova M."/>
            <person name="Spatafora J.W."/>
            <person name="Tedersoo L."/>
            <person name="Vaario L.M."/>
            <person name="Yamada A."/>
            <person name="Yan M."/>
            <person name="Wang P."/>
            <person name="Xu J."/>
            <person name="Bruns T."/>
            <person name="Baldrian P."/>
            <person name="Vilgalys R."/>
            <person name="Dunand C."/>
            <person name="Henrissat B."/>
            <person name="Grigoriev I.V."/>
            <person name="Hibbett D."/>
            <person name="Nagy L.G."/>
            <person name="Martin F.M."/>
        </authorList>
    </citation>
    <scope>NUCLEOTIDE SEQUENCE</scope>
    <source>
        <strain evidence="1">P2</strain>
    </source>
</reference>
<dbReference type="Proteomes" id="UP000886501">
    <property type="component" value="Unassembled WGS sequence"/>
</dbReference>
<name>A0ACB6ZB01_THEGA</name>
<organism evidence="1 2">
    <name type="scientific">Thelephora ganbajun</name>
    <name type="common">Ganba fungus</name>
    <dbReference type="NCBI Taxonomy" id="370292"/>
    <lineage>
        <taxon>Eukaryota</taxon>
        <taxon>Fungi</taxon>
        <taxon>Dikarya</taxon>
        <taxon>Basidiomycota</taxon>
        <taxon>Agaricomycotina</taxon>
        <taxon>Agaricomycetes</taxon>
        <taxon>Thelephorales</taxon>
        <taxon>Thelephoraceae</taxon>
        <taxon>Thelephora</taxon>
    </lineage>
</organism>
<sequence>MLARKYESTEMLSGHTNSITVLLFSPNSKYLASGCKSGIVLVTATESWEVAKRLVNVSPVTALLWDPTFPMTVVCGFASGAILTVHIGDSNSDRSDPKVWTDSFDGPIYCISSDNLGRMLAIGHGCKITLLDQKTLSDPAHWENIRTLPSPPEFTAGLPAPSLWALHFTKEGHLIATYLDHGIVLRLLGPIIDFACSGWSTISPGEKHIIVLNLFDGLDFYSIADRALSHLVPCPINQQKNAPVPVLFNSDGSTIVVGGTSGSMRVLDSSSCDLIQAIVHASDQQGYVTHSKQDLCMTQEGIHIIAAGVLEQGDETTIKVWISQPVPEPQLLPPRSFVQESGPVDRFMDSGVEEVLSGTKEKCNTCQQTGLPGTNRHAASCPIMSCQEFFSLGDKAQPDLARRVLPHQVRQAIWEDLRPRNSCPLNKILNLLPGWVSLCRARLIGEDAHHKILKGARLKPGCLAKPSGSGLRSPSVPASKGVTEESVSDLFILAIPEVMEELGTEVSSARSESFIKSDPIVFTNEPTFNEALSVALIEEGLGLISVGPSGLGRDITGGEFDDGTRISPLPNHCPQESSHLQNPP</sequence>
<evidence type="ECO:0000313" key="1">
    <source>
        <dbReference type="EMBL" id="KAF9646727.1"/>
    </source>
</evidence>
<comment type="caution">
    <text evidence="1">The sequence shown here is derived from an EMBL/GenBank/DDBJ whole genome shotgun (WGS) entry which is preliminary data.</text>
</comment>
<keyword evidence="2" id="KW-1185">Reference proteome</keyword>
<dbReference type="EMBL" id="MU118050">
    <property type="protein sequence ID" value="KAF9646727.1"/>
    <property type="molecule type" value="Genomic_DNA"/>
</dbReference>
<protein>
    <submittedName>
        <fullName evidence="1">Uncharacterized protein</fullName>
    </submittedName>
</protein>
<accession>A0ACB6ZB01</accession>